<dbReference type="InterPro" id="IPR050999">
    <property type="entry name" value="ADP-ribosyltransferase_ARG"/>
</dbReference>
<comment type="similarity">
    <text evidence="1 10">Belongs to the Arg-specific ADP-ribosyltransferase family.</text>
</comment>
<keyword evidence="12" id="KW-1185">Reference proteome</keyword>
<dbReference type="AlphaFoldDB" id="A0A8C3Y400"/>
<evidence type="ECO:0000256" key="8">
    <source>
        <dbReference type="ARBA" id="ARBA00023157"/>
    </source>
</evidence>
<dbReference type="PANTHER" id="PTHR10339">
    <property type="entry name" value="ADP-RIBOSYLTRANSFERASE"/>
    <property type="match status" value="1"/>
</dbReference>
<evidence type="ECO:0000256" key="1">
    <source>
        <dbReference type="ARBA" id="ARBA00009558"/>
    </source>
</evidence>
<dbReference type="PANTHER" id="PTHR10339:SF19">
    <property type="entry name" value="GPI-LINKED NAD(P)(+)--ARGININE ADP-RIBOSYLTRANSFERASE 1"/>
    <property type="match status" value="1"/>
</dbReference>
<keyword evidence="4" id="KW-0548">Nucleotidyltransferase</keyword>
<dbReference type="GO" id="GO:0005615">
    <property type="term" value="C:extracellular space"/>
    <property type="evidence" value="ECO:0007669"/>
    <property type="project" value="UniProtKB-ARBA"/>
</dbReference>
<evidence type="ECO:0000256" key="9">
    <source>
        <dbReference type="ARBA" id="ARBA00047597"/>
    </source>
</evidence>
<dbReference type="InterPro" id="IPR000768">
    <property type="entry name" value="ART"/>
</dbReference>
<dbReference type="GO" id="GO:0046677">
    <property type="term" value="P:response to antibiotic"/>
    <property type="evidence" value="ECO:0007669"/>
    <property type="project" value="UniProtKB-ARBA"/>
</dbReference>
<evidence type="ECO:0000256" key="7">
    <source>
        <dbReference type="ARBA" id="ARBA00023027"/>
    </source>
</evidence>
<evidence type="ECO:0000256" key="10">
    <source>
        <dbReference type="RuleBase" id="RU361228"/>
    </source>
</evidence>
<organism evidence="11 12">
    <name type="scientific">Catharus ustulatus</name>
    <name type="common">Russet-backed thrush</name>
    <name type="synonym">Hylocichla ustulatus</name>
    <dbReference type="NCBI Taxonomy" id="91951"/>
    <lineage>
        <taxon>Eukaryota</taxon>
        <taxon>Metazoa</taxon>
        <taxon>Chordata</taxon>
        <taxon>Craniata</taxon>
        <taxon>Vertebrata</taxon>
        <taxon>Euteleostomi</taxon>
        <taxon>Archelosauria</taxon>
        <taxon>Archosauria</taxon>
        <taxon>Dinosauria</taxon>
        <taxon>Saurischia</taxon>
        <taxon>Theropoda</taxon>
        <taxon>Coelurosauria</taxon>
        <taxon>Aves</taxon>
        <taxon>Neognathae</taxon>
        <taxon>Neoaves</taxon>
        <taxon>Telluraves</taxon>
        <taxon>Australaves</taxon>
        <taxon>Passeriformes</taxon>
        <taxon>Turdidae</taxon>
        <taxon>Catharus</taxon>
    </lineage>
</organism>
<evidence type="ECO:0000256" key="6">
    <source>
        <dbReference type="ARBA" id="ARBA00022857"/>
    </source>
</evidence>
<dbReference type="Gene3D" id="3.90.176.10">
    <property type="entry name" value="Toxin ADP-ribosyltransferase, Chain A, domain 1"/>
    <property type="match status" value="1"/>
</dbReference>
<dbReference type="GO" id="GO:0003950">
    <property type="term" value="F:NAD+ poly-ADP-ribosyltransferase activity"/>
    <property type="evidence" value="ECO:0007669"/>
    <property type="project" value="TreeGrafter"/>
</dbReference>
<proteinExistence type="inferred from homology"/>
<feature type="signal peptide" evidence="10">
    <location>
        <begin position="1"/>
        <end position="32"/>
    </location>
</feature>
<accession>A0A8C3Y400</accession>
<comment type="catalytic activity">
    <reaction evidence="9 10">
        <text>L-arginyl-[protein] + NAD(+) = N(omega)-(ADP-D-ribosyl)-L-arginyl-[protein] + nicotinamide + H(+)</text>
        <dbReference type="Rhea" id="RHEA:19149"/>
        <dbReference type="Rhea" id="RHEA-COMP:10532"/>
        <dbReference type="Rhea" id="RHEA-COMP:15087"/>
        <dbReference type="ChEBI" id="CHEBI:15378"/>
        <dbReference type="ChEBI" id="CHEBI:17154"/>
        <dbReference type="ChEBI" id="CHEBI:29965"/>
        <dbReference type="ChEBI" id="CHEBI:57540"/>
        <dbReference type="ChEBI" id="CHEBI:142554"/>
        <dbReference type="EC" id="2.4.2.31"/>
    </reaction>
</comment>
<reference evidence="11" key="2">
    <citation type="submission" date="2025-08" db="UniProtKB">
        <authorList>
            <consortium name="Ensembl"/>
        </authorList>
    </citation>
    <scope>IDENTIFICATION</scope>
</reference>
<evidence type="ECO:0000256" key="4">
    <source>
        <dbReference type="ARBA" id="ARBA00022695"/>
    </source>
</evidence>
<dbReference type="GO" id="GO:0016779">
    <property type="term" value="F:nucleotidyltransferase activity"/>
    <property type="evidence" value="ECO:0007669"/>
    <property type="project" value="UniProtKB-KW"/>
</dbReference>
<dbReference type="Pfam" id="PF01129">
    <property type="entry name" value="ART"/>
    <property type="match status" value="1"/>
</dbReference>
<protein>
    <recommendedName>
        <fullName evidence="10">NAD(P)(+)--arginine ADP-ribosyltransferase</fullName>
        <ecNumber evidence="10">2.4.2.31</ecNumber>
    </recommendedName>
    <alternativeName>
        <fullName evidence="10">Mono(ADP-ribosyl)transferase</fullName>
    </alternativeName>
</protein>
<reference evidence="11" key="3">
    <citation type="submission" date="2025-09" db="UniProtKB">
        <authorList>
            <consortium name="Ensembl"/>
        </authorList>
    </citation>
    <scope>IDENTIFICATION</scope>
</reference>
<dbReference type="PROSITE" id="PS51996">
    <property type="entry name" value="TR_MART"/>
    <property type="match status" value="1"/>
</dbReference>
<dbReference type="FunFam" id="3.90.176.10:FF:000001">
    <property type="entry name" value="NAD(P)(+)--arginine ADP-ribosyltransferase"/>
    <property type="match status" value="1"/>
</dbReference>
<dbReference type="EC" id="2.4.2.31" evidence="10"/>
<dbReference type="SUPFAM" id="SSF56399">
    <property type="entry name" value="ADP-ribosylation"/>
    <property type="match status" value="1"/>
</dbReference>
<name>A0A8C3Y400_CATUS</name>
<dbReference type="GO" id="GO:0106274">
    <property type="term" value="F:NAD+-protein-arginine ADP-ribosyltransferase activity"/>
    <property type="evidence" value="ECO:0007669"/>
    <property type="project" value="UniProtKB-EC"/>
</dbReference>
<dbReference type="Ensembl" id="ENSCUST00005016203.1">
    <property type="protein sequence ID" value="ENSCUSP00005015605.1"/>
    <property type="gene ID" value="ENSCUSG00005010019.1"/>
</dbReference>
<keyword evidence="8" id="KW-1015">Disulfide bond</keyword>
<reference evidence="11" key="1">
    <citation type="submission" date="2020-10" db="EMBL/GenBank/DDBJ databases">
        <title>Catharus ustulatus (Swainson's thrush) genome, bCatUst1, primary haplotype v2.</title>
        <authorList>
            <person name="Delmore K."/>
            <person name="Vafadar M."/>
            <person name="Formenti G."/>
            <person name="Chow W."/>
            <person name="Pelan S."/>
            <person name="Howe K."/>
            <person name="Rhie A."/>
            <person name="Mountcastle J."/>
            <person name="Haase B."/>
            <person name="Fedrigo O."/>
            <person name="Jarvis E.D."/>
        </authorList>
    </citation>
    <scope>NUCLEOTIDE SEQUENCE [LARGE SCALE GENOMIC DNA]</scope>
</reference>
<evidence type="ECO:0000313" key="11">
    <source>
        <dbReference type="Ensembl" id="ENSCUSP00005015605.1"/>
    </source>
</evidence>
<evidence type="ECO:0000256" key="2">
    <source>
        <dbReference type="ARBA" id="ARBA00022676"/>
    </source>
</evidence>
<keyword evidence="5 10" id="KW-0732">Signal</keyword>
<keyword evidence="3 10" id="KW-0808">Transferase</keyword>
<evidence type="ECO:0000313" key="12">
    <source>
        <dbReference type="Proteomes" id="UP000694563"/>
    </source>
</evidence>
<feature type="chain" id="PRO_5034402604" description="NAD(P)(+)--arginine ADP-ribosyltransferase" evidence="10">
    <location>
        <begin position="33"/>
        <end position="296"/>
    </location>
</feature>
<evidence type="ECO:0000256" key="3">
    <source>
        <dbReference type="ARBA" id="ARBA00022679"/>
    </source>
</evidence>
<dbReference type="Proteomes" id="UP000694563">
    <property type="component" value="Chromosome 1"/>
</dbReference>
<evidence type="ECO:0000256" key="5">
    <source>
        <dbReference type="ARBA" id="ARBA00022729"/>
    </source>
</evidence>
<dbReference type="GO" id="GO:0044194">
    <property type="term" value="C:cytolytic granule"/>
    <property type="evidence" value="ECO:0007669"/>
    <property type="project" value="UniProtKB-ARBA"/>
</dbReference>
<keyword evidence="7 10" id="KW-0520">NAD</keyword>
<dbReference type="PRINTS" id="PR00970">
    <property type="entry name" value="RIBTRNSFRASE"/>
</dbReference>
<keyword evidence="6 10" id="KW-0521">NADP</keyword>
<sequence>QRNWGCPHFSLWPLPSMALLALTLALLAMTVATKVITVPLDMALNSFDDQYQGCGPDMKAELPALNRSERKNNPLFDRAWPKAVAEWQKWGSRVSPLSSPEQAIAIMAYSMNVSIMDQYLYEEFNKKVREAGRSPQEYRDNFHFKILHFLLTDALVTLWDAQGQQCHLVFRGVHKIKFKANVGDIIRFGQFASSSVRKDVIKRFGNTTVFQVQTCHGADIQAFSDIPKEAEVLIPPFEKFKVTKVIEDEEKVEIHLNSIGTYSTYNCEWLKDGDSLGPWGQPLGPWGHPLGPWGHL</sequence>
<dbReference type="PROSITE" id="PS01291">
    <property type="entry name" value="ART"/>
    <property type="match status" value="1"/>
</dbReference>
<keyword evidence="2 10" id="KW-0328">Glycosyltransferase</keyword>